<gene>
    <name evidence="2" type="ORF">OCBIM_22026008mg</name>
</gene>
<sequence length="80" mass="8830">MKQETIMKVVCIFLLVLLPLAMATVSLYDEDVDKRFSLSDLLDKLRNLDLSNGCEKVCSAITGGFWEFLCPTACGLLVGN</sequence>
<proteinExistence type="predicted"/>
<accession>A0A0L8IA49</accession>
<dbReference type="AlphaFoldDB" id="A0A0L8IA49"/>
<feature type="chain" id="PRO_5005584235" evidence="1">
    <location>
        <begin position="24"/>
        <end position="80"/>
    </location>
</feature>
<organism evidence="2">
    <name type="scientific">Octopus bimaculoides</name>
    <name type="common">California two-spotted octopus</name>
    <dbReference type="NCBI Taxonomy" id="37653"/>
    <lineage>
        <taxon>Eukaryota</taxon>
        <taxon>Metazoa</taxon>
        <taxon>Spiralia</taxon>
        <taxon>Lophotrochozoa</taxon>
        <taxon>Mollusca</taxon>
        <taxon>Cephalopoda</taxon>
        <taxon>Coleoidea</taxon>
        <taxon>Octopodiformes</taxon>
        <taxon>Octopoda</taxon>
        <taxon>Incirrata</taxon>
        <taxon>Octopodidae</taxon>
        <taxon>Octopus</taxon>
    </lineage>
</organism>
<feature type="signal peptide" evidence="1">
    <location>
        <begin position="1"/>
        <end position="23"/>
    </location>
</feature>
<dbReference type="EMBL" id="KQ416180">
    <property type="protein sequence ID" value="KOF98322.1"/>
    <property type="molecule type" value="Genomic_DNA"/>
</dbReference>
<evidence type="ECO:0000256" key="1">
    <source>
        <dbReference type="SAM" id="SignalP"/>
    </source>
</evidence>
<reference evidence="2" key="1">
    <citation type="submission" date="2015-07" db="EMBL/GenBank/DDBJ databases">
        <title>MeaNS - Measles Nucleotide Surveillance Program.</title>
        <authorList>
            <person name="Tran T."/>
            <person name="Druce J."/>
        </authorList>
    </citation>
    <scope>NUCLEOTIDE SEQUENCE</scope>
    <source>
        <strain evidence="2">UCB-OBI-ISO-001</strain>
        <tissue evidence="2">Gonad</tissue>
    </source>
</reference>
<evidence type="ECO:0000313" key="2">
    <source>
        <dbReference type="EMBL" id="KOF98322.1"/>
    </source>
</evidence>
<name>A0A0L8IA49_OCTBM</name>
<protein>
    <submittedName>
        <fullName evidence="2">Uncharacterized protein</fullName>
    </submittedName>
</protein>
<keyword evidence="1" id="KW-0732">Signal</keyword>